<evidence type="ECO:0000313" key="2">
    <source>
        <dbReference type="EMBL" id="EFN58536.1"/>
    </source>
</evidence>
<feature type="region of interest" description="Disordered" evidence="1">
    <location>
        <begin position="553"/>
        <end position="580"/>
    </location>
</feature>
<feature type="region of interest" description="Disordered" evidence="1">
    <location>
        <begin position="333"/>
        <end position="387"/>
    </location>
</feature>
<dbReference type="RefSeq" id="XP_005850638.1">
    <property type="nucleotide sequence ID" value="XM_005850576.1"/>
</dbReference>
<sequence>MAEPVGRASLVACQLTLAAAAARPGETVTALLQVSCSQPEAVELQEVEIEFSGIERIDTSWVQPAYRRATPPINADKRKVQRHVVQSRLQAATQGTFSDLSLRRFVVRFTLPAWLPPTFRGTAVRYLYYLEAIVKYRAARGQQQQQEGVGGSSSKSNGVGGQAGAASAAASVAGSASSGVATRIPLHIWPAKADSAGAAERSPALLGGSLPPPALQSEDMPIKCWEIGPGTAVQDAVAHIVKLASQPQQASRPHSPGGRLARGSGAGSSAGGDDSRSEISHDAQEGEAVAEEGDVAPGGGGGSGLAVAATPVTAVAAPPMPPRLPPEQLAVAAATAQQQLPPQGTPASSGASTPHSRLPARRPPLSRSSLDQSASLALPRSPSQLLDSGSTLRSYALRIGDQPLVRVSLHPPLEGSLQPGSTLAGTLDFSPQPPPQPPAAAAPAADGEAGAAPPAPAAAAVAGGPSPCCIQVLILLETEEIVEAPWRRQVQGGGAGAIRRVYDEQLEVTADTSCTHFLFTIPPDAAASFQTPLVQLRWLLRFQFTAIMPPPRGGAAAAAPGAAAPAEPPPPASPDWSPLQGRLEQLTWALPVTVLPPTS</sequence>
<dbReference type="STRING" id="554065.E1Z5V1"/>
<dbReference type="PANTHER" id="PTHR12507">
    <property type="entry name" value="REDUCED GROWTH PHENOTYPE 1 RGP1, YEAST -RELATED"/>
    <property type="match status" value="1"/>
</dbReference>
<protein>
    <submittedName>
        <fullName evidence="2">Uncharacterized protein</fullName>
    </submittedName>
</protein>
<dbReference type="InParanoid" id="E1Z5V1"/>
<reference evidence="2 3" key="1">
    <citation type="journal article" date="2010" name="Plant Cell">
        <title>The Chlorella variabilis NC64A genome reveals adaptation to photosymbiosis, coevolution with viruses, and cryptic sex.</title>
        <authorList>
            <person name="Blanc G."/>
            <person name="Duncan G."/>
            <person name="Agarkova I."/>
            <person name="Borodovsky M."/>
            <person name="Gurnon J."/>
            <person name="Kuo A."/>
            <person name="Lindquist E."/>
            <person name="Lucas S."/>
            <person name="Pangilinan J."/>
            <person name="Polle J."/>
            <person name="Salamov A."/>
            <person name="Terry A."/>
            <person name="Yamada T."/>
            <person name="Dunigan D.D."/>
            <person name="Grigoriev I.V."/>
            <person name="Claverie J.M."/>
            <person name="Van Etten J.L."/>
        </authorList>
    </citation>
    <scope>NUCLEOTIDE SEQUENCE [LARGE SCALE GENOMIC DNA]</scope>
    <source>
        <strain evidence="2 3">NC64A</strain>
    </source>
</reference>
<evidence type="ECO:0000256" key="1">
    <source>
        <dbReference type="SAM" id="MobiDB-lite"/>
    </source>
</evidence>
<dbReference type="GeneID" id="17358294"/>
<feature type="compositionally biased region" description="Pro residues" evidence="1">
    <location>
        <begin position="431"/>
        <end position="440"/>
    </location>
</feature>
<feature type="compositionally biased region" description="Low complexity" evidence="1">
    <location>
        <begin position="553"/>
        <end position="565"/>
    </location>
</feature>
<keyword evidence="3" id="KW-1185">Reference proteome</keyword>
<dbReference type="Gene3D" id="2.60.40.640">
    <property type="match status" value="1"/>
</dbReference>
<feature type="compositionally biased region" description="Low complexity" evidence="1">
    <location>
        <begin position="441"/>
        <end position="457"/>
    </location>
</feature>
<dbReference type="Proteomes" id="UP000008141">
    <property type="component" value="Unassembled WGS sequence"/>
</dbReference>
<feature type="compositionally biased region" description="Basic and acidic residues" evidence="1">
    <location>
        <begin position="273"/>
        <end position="284"/>
    </location>
</feature>
<feature type="region of interest" description="Disordered" evidence="1">
    <location>
        <begin position="244"/>
        <end position="304"/>
    </location>
</feature>
<dbReference type="AlphaFoldDB" id="E1Z5V1"/>
<feature type="compositionally biased region" description="Polar residues" evidence="1">
    <location>
        <begin position="371"/>
        <end position="387"/>
    </location>
</feature>
<dbReference type="InterPro" id="IPR014752">
    <property type="entry name" value="Arrestin-like_C"/>
</dbReference>
<dbReference type="OMA" id="RIPLHIW"/>
<accession>E1Z5V1</accession>
<gene>
    <name evidence="2" type="ORF">CHLNCDRAFT_140640</name>
</gene>
<dbReference type="FunCoup" id="E1Z5V1">
    <property type="interactions" value="380"/>
</dbReference>
<feature type="region of interest" description="Disordered" evidence="1">
    <location>
        <begin position="410"/>
        <end position="457"/>
    </location>
</feature>
<dbReference type="KEGG" id="cvr:CHLNCDRAFT_140640"/>
<dbReference type="EMBL" id="GL433837">
    <property type="protein sequence ID" value="EFN58536.1"/>
    <property type="molecule type" value="Genomic_DNA"/>
</dbReference>
<dbReference type="eggNOG" id="KOG4469">
    <property type="taxonomic scope" value="Eukaryota"/>
</dbReference>
<proteinExistence type="predicted"/>
<dbReference type="OrthoDB" id="509953at2759"/>
<organism evidence="3">
    <name type="scientific">Chlorella variabilis</name>
    <name type="common">Green alga</name>
    <dbReference type="NCBI Taxonomy" id="554065"/>
    <lineage>
        <taxon>Eukaryota</taxon>
        <taxon>Viridiplantae</taxon>
        <taxon>Chlorophyta</taxon>
        <taxon>core chlorophytes</taxon>
        <taxon>Trebouxiophyceae</taxon>
        <taxon>Chlorellales</taxon>
        <taxon>Chlorellaceae</taxon>
        <taxon>Chlorella clade</taxon>
        <taxon>Chlorella</taxon>
    </lineage>
</organism>
<feature type="compositionally biased region" description="Low complexity" evidence="1">
    <location>
        <begin position="333"/>
        <end position="347"/>
    </location>
</feature>
<name>E1Z5V1_CHLVA</name>
<evidence type="ECO:0000313" key="3">
    <source>
        <dbReference type="Proteomes" id="UP000008141"/>
    </source>
</evidence>
<dbReference type="InterPro" id="IPR014848">
    <property type="entry name" value="Rgp1"/>
</dbReference>